<dbReference type="GO" id="GO:0005739">
    <property type="term" value="C:mitochondrion"/>
    <property type="evidence" value="ECO:0007669"/>
    <property type="project" value="TreeGrafter"/>
</dbReference>
<dbReference type="FunFam" id="3.40.250.10:FF:000019">
    <property type="entry name" value="Sulfurtransferase"/>
    <property type="match status" value="1"/>
</dbReference>
<accession>A0A803MZ67</accession>
<dbReference type="Gene3D" id="3.40.250.10">
    <property type="entry name" value="Rhodanese-like domain"/>
    <property type="match status" value="2"/>
</dbReference>
<evidence type="ECO:0000256" key="6">
    <source>
        <dbReference type="RuleBase" id="RU000507"/>
    </source>
</evidence>
<dbReference type="AlphaFoldDB" id="A0A803MZ67"/>
<gene>
    <name evidence="8" type="primary">LOC110722399</name>
</gene>
<dbReference type="InterPro" id="IPR001307">
    <property type="entry name" value="Thiosulphate_STrfase_CS"/>
</dbReference>
<dbReference type="OMA" id="NNNWFAS"/>
<comment type="function">
    <text evidence="5">Catalyzes the transfer of a sulfur ion from a donor to cyanide or to other thiol compounds. Substrate preference is 3-mercaptopyruvate &gt; thiosulfate. Involved in embryo and seed development.</text>
</comment>
<dbReference type="RefSeq" id="XP_021757358.1">
    <property type="nucleotide sequence ID" value="XM_021901666.1"/>
</dbReference>
<dbReference type="InterPro" id="IPR045078">
    <property type="entry name" value="TST/MPST-like"/>
</dbReference>
<dbReference type="SMART" id="SM00450">
    <property type="entry name" value="RHOD"/>
    <property type="match status" value="2"/>
</dbReference>
<dbReference type="EnsemblPlants" id="AUR62037644-RA">
    <property type="protein sequence ID" value="AUR62037644-RA:cds"/>
    <property type="gene ID" value="AUR62037644"/>
</dbReference>
<dbReference type="CDD" id="cd01449">
    <property type="entry name" value="TST_Repeat_2"/>
    <property type="match status" value="1"/>
</dbReference>
<sequence length="380" mass="41738">MASALFSKILLNTRLLHSSSLSLFLKPQFSPHFFHTRAFSLRCNGLVGCYNSVPRTRWFSCVVSSMNSGGKSYSTQALSTSEPVVSVEWLHVNLRQPDIKVVDASWYMPDEQRNPIQEYQVAHIPGALFFDVDGIADQTTNLPHMLPSEEAFAAAVSALGIENKDGVVVYDGKGIFSAARVWWMFRVFGHERIWVLDGGLPRWRALGYDVESSASGDAILKASAASEAIEKVYHGQQVGPITFQTNYQPHLVWTLDQVRNNIEEKTYQLIDARSKARFDGTVPEPRKGIRSGHVPGSNCVPFPKMLDSSGTLLSGDQLKENFEQEGISLDQPIVTSCGTGVTACVLALGLHRLGKTDVAVYDGSWTEWGGNSNTPVEAAA</sequence>
<dbReference type="GO" id="GO:0009793">
    <property type="term" value="P:embryo development ending in seed dormancy"/>
    <property type="evidence" value="ECO:0007669"/>
    <property type="project" value="UniProtKB-ARBA"/>
</dbReference>
<dbReference type="SUPFAM" id="SSF52821">
    <property type="entry name" value="Rhodanese/Cell cycle control phosphatase"/>
    <property type="match status" value="2"/>
</dbReference>
<evidence type="ECO:0000256" key="1">
    <source>
        <dbReference type="ARBA" id="ARBA00022679"/>
    </source>
</evidence>
<evidence type="ECO:0000256" key="5">
    <source>
        <dbReference type="ARBA" id="ARBA00054064"/>
    </source>
</evidence>
<dbReference type="SMR" id="A0A803MZ67"/>
<evidence type="ECO:0000259" key="7">
    <source>
        <dbReference type="PROSITE" id="PS50206"/>
    </source>
</evidence>
<dbReference type="InterPro" id="IPR001763">
    <property type="entry name" value="Rhodanese-like_dom"/>
</dbReference>
<evidence type="ECO:0000256" key="4">
    <source>
        <dbReference type="ARBA" id="ARBA00050501"/>
    </source>
</evidence>
<reference evidence="8" key="2">
    <citation type="submission" date="2021-03" db="UniProtKB">
        <authorList>
            <consortium name="EnsemblPlants"/>
        </authorList>
    </citation>
    <scope>IDENTIFICATION</scope>
</reference>
<reference evidence="8" key="1">
    <citation type="journal article" date="2017" name="Nature">
        <title>The genome of Chenopodium quinoa.</title>
        <authorList>
            <person name="Jarvis D.E."/>
            <person name="Ho Y.S."/>
            <person name="Lightfoot D.J."/>
            <person name="Schmoeckel S.M."/>
            <person name="Li B."/>
            <person name="Borm T.J.A."/>
            <person name="Ohyanagi H."/>
            <person name="Mineta K."/>
            <person name="Michell C.T."/>
            <person name="Saber N."/>
            <person name="Kharbatia N.M."/>
            <person name="Rupper R.R."/>
            <person name="Sharp A.R."/>
            <person name="Dally N."/>
            <person name="Boughton B.A."/>
            <person name="Woo Y.H."/>
            <person name="Gao G."/>
            <person name="Schijlen E.G.W.M."/>
            <person name="Guo X."/>
            <person name="Momin A.A."/>
            <person name="Negrao S."/>
            <person name="Al-Babili S."/>
            <person name="Gehring C."/>
            <person name="Roessner U."/>
            <person name="Jung C."/>
            <person name="Murphy K."/>
            <person name="Arold S.T."/>
            <person name="Gojobori T."/>
            <person name="van der Linden C.G."/>
            <person name="van Loo E.N."/>
            <person name="Jellen E.N."/>
            <person name="Maughan P.J."/>
            <person name="Tester M."/>
        </authorList>
    </citation>
    <scope>NUCLEOTIDE SEQUENCE [LARGE SCALE GENOMIC DNA]</scope>
    <source>
        <strain evidence="8">cv. PI 614886</strain>
    </source>
</reference>
<dbReference type="InterPro" id="IPR036873">
    <property type="entry name" value="Rhodanese-like_dom_sf"/>
</dbReference>
<organism evidence="8 9">
    <name type="scientific">Chenopodium quinoa</name>
    <name type="common">Quinoa</name>
    <dbReference type="NCBI Taxonomy" id="63459"/>
    <lineage>
        <taxon>Eukaryota</taxon>
        <taxon>Viridiplantae</taxon>
        <taxon>Streptophyta</taxon>
        <taxon>Embryophyta</taxon>
        <taxon>Tracheophyta</taxon>
        <taxon>Spermatophyta</taxon>
        <taxon>Magnoliopsida</taxon>
        <taxon>eudicotyledons</taxon>
        <taxon>Gunneridae</taxon>
        <taxon>Pentapetalae</taxon>
        <taxon>Caryophyllales</taxon>
        <taxon>Chenopodiaceae</taxon>
        <taxon>Chenopodioideae</taxon>
        <taxon>Atripliceae</taxon>
        <taxon>Chenopodium</taxon>
    </lineage>
</organism>
<dbReference type="PANTHER" id="PTHR11364:SF27">
    <property type="entry name" value="SULFURTRANSFERASE"/>
    <property type="match status" value="1"/>
</dbReference>
<dbReference type="Proteomes" id="UP000596660">
    <property type="component" value="Unplaced"/>
</dbReference>
<keyword evidence="2" id="KW-0677">Repeat</keyword>
<keyword evidence="9" id="KW-1185">Reference proteome</keyword>
<dbReference type="FunFam" id="3.40.250.10:FF:000001">
    <property type="entry name" value="Sulfurtransferase"/>
    <property type="match status" value="1"/>
</dbReference>
<keyword evidence="1 6" id="KW-0808">Transferase</keyword>
<dbReference type="Pfam" id="PF00581">
    <property type="entry name" value="Rhodanese"/>
    <property type="match status" value="2"/>
</dbReference>
<evidence type="ECO:0000313" key="8">
    <source>
        <dbReference type="EnsemblPlants" id="AUR62037644-RA:cds"/>
    </source>
</evidence>
<dbReference type="PROSITE" id="PS00683">
    <property type="entry name" value="RHODANESE_2"/>
    <property type="match status" value="1"/>
</dbReference>
<dbReference type="GO" id="GO:0004792">
    <property type="term" value="F:thiosulfate-cyanide sulfurtransferase activity"/>
    <property type="evidence" value="ECO:0007669"/>
    <property type="project" value="UniProtKB-EC"/>
</dbReference>
<dbReference type="RefSeq" id="XP_021757357.1">
    <property type="nucleotide sequence ID" value="XM_021901665.1"/>
</dbReference>
<dbReference type="PROSITE" id="PS50206">
    <property type="entry name" value="RHODANESE_3"/>
    <property type="match status" value="2"/>
</dbReference>
<dbReference type="Gramene" id="AUR62037644-RA">
    <property type="protein sequence ID" value="AUR62037644-RA:cds"/>
    <property type="gene ID" value="AUR62037644"/>
</dbReference>
<protein>
    <recommendedName>
        <fullName evidence="6">Sulfurtransferase</fullName>
    </recommendedName>
</protein>
<evidence type="ECO:0000256" key="3">
    <source>
        <dbReference type="ARBA" id="ARBA00047549"/>
    </source>
</evidence>
<dbReference type="OrthoDB" id="270167at2759"/>
<dbReference type="PANTHER" id="PTHR11364">
    <property type="entry name" value="THIOSULFATE SULFERTANSFERASE"/>
    <property type="match status" value="1"/>
</dbReference>
<dbReference type="NCBIfam" id="NF008557">
    <property type="entry name" value="PRK11493.1"/>
    <property type="match status" value="1"/>
</dbReference>
<feature type="domain" description="Rhodanese" evidence="7">
    <location>
        <begin position="95"/>
        <end position="212"/>
    </location>
</feature>
<comment type="catalytic activity">
    <reaction evidence="4">
        <text>2-oxo-3-sulfanylpropanoate + [thioredoxin]-dithiol = [thioredoxin]-disulfide + hydrogen sulfide + pyruvate + H(+)</text>
        <dbReference type="Rhea" id="RHEA:21740"/>
        <dbReference type="Rhea" id="RHEA-COMP:10698"/>
        <dbReference type="Rhea" id="RHEA-COMP:10700"/>
        <dbReference type="ChEBI" id="CHEBI:15361"/>
        <dbReference type="ChEBI" id="CHEBI:15378"/>
        <dbReference type="ChEBI" id="CHEBI:29919"/>
        <dbReference type="ChEBI" id="CHEBI:29950"/>
        <dbReference type="ChEBI" id="CHEBI:50058"/>
        <dbReference type="ChEBI" id="CHEBI:57678"/>
        <dbReference type="EC" id="2.8.1.2"/>
    </reaction>
</comment>
<dbReference type="CDD" id="cd01448">
    <property type="entry name" value="TST_Repeat_1"/>
    <property type="match status" value="1"/>
</dbReference>
<evidence type="ECO:0000313" key="9">
    <source>
        <dbReference type="Proteomes" id="UP000596660"/>
    </source>
</evidence>
<dbReference type="KEGG" id="cqi:110722399"/>
<evidence type="ECO:0000256" key="2">
    <source>
        <dbReference type="ARBA" id="ARBA00022737"/>
    </source>
</evidence>
<feature type="domain" description="Rhodanese" evidence="7">
    <location>
        <begin position="263"/>
        <end position="377"/>
    </location>
</feature>
<dbReference type="GeneID" id="110722399"/>
<name>A0A803MZ67_CHEQI</name>
<proteinExistence type="predicted"/>
<dbReference type="GO" id="GO:0016784">
    <property type="term" value="F:3-mercaptopyruvate sulfurtransferase activity"/>
    <property type="evidence" value="ECO:0007669"/>
    <property type="project" value="UniProtKB-EC"/>
</dbReference>
<comment type="catalytic activity">
    <reaction evidence="3">
        <text>thiosulfate + hydrogen cyanide = thiocyanate + sulfite + 2 H(+)</text>
        <dbReference type="Rhea" id="RHEA:16881"/>
        <dbReference type="ChEBI" id="CHEBI:15378"/>
        <dbReference type="ChEBI" id="CHEBI:17359"/>
        <dbReference type="ChEBI" id="CHEBI:18022"/>
        <dbReference type="ChEBI" id="CHEBI:18407"/>
        <dbReference type="ChEBI" id="CHEBI:33542"/>
        <dbReference type="EC" id="2.8.1.1"/>
    </reaction>
</comment>
<dbReference type="PROSITE" id="PS00380">
    <property type="entry name" value="RHODANESE_1"/>
    <property type="match status" value="1"/>
</dbReference>